<dbReference type="GO" id="GO:0004888">
    <property type="term" value="F:transmembrane signaling receptor activity"/>
    <property type="evidence" value="ECO:0007669"/>
    <property type="project" value="InterPro"/>
</dbReference>
<feature type="domain" description="Methyl-accepting transducer" evidence="7">
    <location>
        <begin position="279"/>
        <end position="508"/>
    </location>
</feature>
<evidence type="ECO:0000313" key="9">
    <source>
        <dbReference type="EMBL" id="AIJ48042.1"/>
    </source>
</evidence>
<feature type="coiled-coil region" evidence="5">
    <location>
        <begin position="83"/>
        <end position="110"/>
    </location>
</feature>
<accession>A0A076PXG4</accession>
<evidence type="ECO:0000313" key="10">
    <source>
        <dbReference type="Proteomes" id="UP000028782"/>
    </source>
</evidence>
<dbReference type="InterPro" id="IPR047347">
    <property type="entry name" value="YvaQ-like_sensor"/>
</dbReference>
<keyword evidence="5" id="KW-0175">Coiled coil</keyword>
<keyword evidence="6" id="KW-0812">Transmembrane</keyword>
<protein>
    <submittedName>
        <fullName evidence="9">Chemotaxis protein</fullName>
    </submittedName>
</protein>
<dbReference type="InterPro" id="IPR004089">
    <property type="entry name" value="MCPsignal_dom"/>
</dbReference>
<keyword evidence="4" id="KW-0807">Transducer</keyword>
<dbReference type="Pfam" id="PF00672">
    <property type="entry name" value="HAMP"/>
    <property type="match status" value="1"/>
</dbReference>
<dbReference type="GO" id="GO:0005886">
    <property type="term" value="C:plasma membrane"/>
    <property type="evidence" value="ECO:0007669"/>
    <property type="project" value="TreeGrafter"/>
</dbReference>
<feature type="domain" description="HAMP" evidence="8">
    <location>
        <begin position="221"/>
        <end position="274"/>
    </location>
</feature>
<dbReference type="CDD" id="cd06225">
    <property type="entry name" value="HAMP"/>
    <property type="match status" value="1"/>
</dbReference>
<dbReference type="KEGG" id="ctes:O987_19730"/>
<dbReference type="SMART" id="SM00304">
    <property type="entry name" value="HAMP"/>
    <property type="match status" value="1"/>
</dbReference>
<dbReference type="InterPro" id="IPR004090">
    <property type="entry name" value="Chemotax_Me-accpt_rcpt"/>
</dbReference>
<dbReference type="GO" id="GO:0007165">
    <property type="term" value="P:signal transduction"/>
    <property type="evidence" value="ECO:0007669"/>
    <property type="project" value="UniProtKB-KW"/>
</dbReference>
<evidence type="ECO:0000256" key="4">
    <source>
        <dbReference type="PROSITE-ProRule" id="PRU00284"/>
    </source>
</evidence>
<dbReference type="PRINTS" id="PR00260">
    <property type="entry name" value="CHEMTRNSDUCR"/>
</dbReference>
<dbReference type="GO" id="GO:0006935">
    <property type="term" value="P:chemotaxis"/>
    <property type="evidence" value="ECO:0007669"/>
    <property type="project" value="InterPro"/>
</dbReference>
<dbReference type="EMBL" id="CP006704">
    <property type="protein sequence ID" value="AIJ48042.1"/>
    <property type="molecule type" value="Genomic_DNA"/>
</dbReference>
<keyword evidence="6" id="KW-0472">Membrane</keyword>
<evidence type="ECO:0000256" key="6">
    <source>
        <dbReference type="SAM" id="Phobius"/>
    </source>
</evidence>
<comment type="subcellular location">
    <subcellularLocation>
        <location evidence="1">Membrane</location>
    </subcellularLocation>
</comment>
<evidence type="ECO:0000256" key="2">
    <source>
        <dbReference type="ARBA" id="ARBA00022481"/>
    </source>
</evidence>
<proteinExistence type="inferred from homology"/>
<dbReference type="Proteomes" id="UP000028782">
    <property type="component" value="Chromosome"/>
</dbReference>
<dbReference type="InterPro" id="IPR003660">
    <property type="entry name" value="HAMP_dom"/>
</dbReference>
<dbReference type="CDD" id="cd19411">
    <property type="entry name" value="MCP2201-like_sensor"/>
    <property type="match status" value="1"/>
</dbReference>
<keyword evidence="2" id="KW-0488">Methylation</keyword>
<dbReference type="HOGENOM" id="CLU_000445_107_16_4"/>
<evidence type="ECO:0000256" key="1">
    <source>
        <dbReference type="ARBA" id="ARBA00004370"/>
    </source>
</evidence>
<dbReference type="PROSITE" id="PS50111">
    <property type="entry name" value="CHEMOTAXIS_TRANSDUC_2"/>
    <property type="match status" value="1"/>
</dbReference>
<dbReference type="PANTHER" id="PTHR43531:SF14">
    <property type="entry name" value="METHYL-ACCEPTING CHEMOTAXIS PROTEIN I-RELATED"/>
    <property type="match status" value="1"/>
</dbReference>
<sequence length="559" mass="59861">MIGGVLMLLKKFQNLSVARKMWALFLGLLLCNVLVAGGLFGYLQNVEQRVSAAVQATDKRINLALRWQALTLQSVEAALASVLSSEEHLIAQLSQKARGLMQQAAGLQQQVRADAQTEVDRGGLTKVEQERKAVLDIYEEAYQARDLGKAWEAQKLVDEQLIPASRRYVQAQDAFVEAQQQQRLDAEQQGREQTAVAKRMAMGVGLFMGLVGALLSLATIRSITTPLSEAVQLAQTIAAGDLSFTPPSTGRSDELGRLMQSLALMTRQLRGLVGEVQGGVEAVAAASSQMAQDNSDLSDRTAHAAEQLKATVSSIENMVTLVTHSADSARHADQSARSAAEAAASGGSVVQEVVRNMEHMAQSSQQVAAIVGVIDGIAFQTNILALNAAVEAARAGTQGRGFAVVAAEVRELAQRSAEAAKQIRQLMDHSTRQMKSGQTLALQAGQRMEHIVRDVRTVSGLIASITEAAQAQNQGIARISEAVQALDHMTSQNAGLVAESSAAARELFHQAQRLEAGAGRFRVSYQSLGNEIVDIDFDDDAMKDEAHPRTLPALEAETA</sequence>
<evidence type="ECO:0000256" key="3">
    <source>
        <dbReference type="ARBA" id="ARBA00029447"/>
    </source>
</evidence>
<dbReference type="PANTHER" id="PTHR43531">
    <property type="entry name" value="PROTEIN ICFG"/>
    <property type="match status" value="1"/>
</dbReference>
<name>A0A076PXG4_COMTE</name>
<dbReference type="Pfam" id="PF00015">
    <property type="entry name" value="MCPsignal"/>
    <property type="match status" value="1"/>
</dbReference>
<evidence type="ECO:0000259" key="7">
    <source>
        <dbReference type="PROSITE" id="PS50111"/>
    </source>
</evidence>
<dbReference type="PROSITE" id="PS50885">
    <property type="entry name" value="HAMP"/>
    <property type="match status" value="1"/>
</dbReference>
<dbReference type="SMART" id="SM00283">
    <property type="entry name" value="MA"/>
    <property type="match status" value="1"/>
</dbReference>
<dbReference type="SUPFAM" id="SSF58104">
    <property type="entry name" value="Methyl-accepting chemotaxis protein (MCP) signaling domain"/>
    <property type="match status" value="1"/>
</dbReference>
<keyword evidence="6" id="KW-1133">Transmembrane helix</keyword>
<organism evidence="9 10">
    <name type="scientific">Comamonas testosteroni TK102</name>
    <dbReference type="NCBI Taxonomy" id="1392005"/>
    <lineage>
        <taxon>Bacteria</taxon>
        <taxon>Pseudomonadati</taxon>
        <taxon>Pseudomonadota</taxon>
        <taxon>Betaproteobacteria</taxon>
        <taxon>Burkholderiales</taxon>
        <taxon>Comamonadaceae</taxon>
        <taxon>Comamonas</taxon>
    </lineage>
</organism>
<dbReference type="AlphaFoldDB" id="A0A076PXG4"/>
<dbReference type="FunFam" id="1.10.287.950:FF:000001">
    <property type="entry name" value="Methyl-accepting chemotaxis sensory transducer"/>
    <property type="match status" value="1"/>
</dbReference>
<comment type="similarity">
    <text evidence="3">Belongs to the methyl-accepting chemotaxis (MCP) protein family.</text>
</comment>
<evidence type="ECO:0000256" key="5">
    <source>
        <dbReference type="SAM" id="Coils"/>
    </source>
</evidence>
<dbReference type="Gene3D" id="1.10.287.950">
    <property type="entry name" value="Methyl-accepting chemotaxis protein"/>
    <property type="match status" value="1"/>
</dbReference>
<reference evidence="9 10" key="1">
    <citation type="journal article" date="2014" name="Genome Announc.">
        <title>Complete Genome Sequence of Polychlorinated Biphenyl Degrader Comamonas testosteroni TK102 (NBRC 109938).</title>
        <authorList>
            <person name="Fukuda K."/>
            <person name="Hosoyama A."/>
            <person name="Tsuchikane K."/>
            <person name="Ohji S."/>
            <person name="Yamazoe A."/>
            <person name="Fujita N."/>
            <person name="Shintani M."/>
            <person name="Kimbara K."/>
        </authorList>
    </citation>
    <scope>NUCLEOTIDE SEQUENCE [LARGE SCALE GENOMIC DNA]</scope>
    <source>
        <strain evidence="9">TK102</strain>
    </source>
</reference>
<dbReference type="InterPro" id="IPR051310">
    <property type="entry name" value="MCP_chemotaxis"/>
</dbReference>
<evidence type="ECO:0000259" key="8">
    <source>
        <dbReference type="PROSITE" id="PS50885"/>
    </source>
</evidence>
<gene>
    <name evidence="9" type="ORF">O987_19730</name>
</gene>
<feature type="transmembrane region" description="Helical" evidence="6">
    <location>
        <begin position="21"/>
        <end position="43"/>
    </location>
</feature>